<gene>
    <name evidence="2" type="ORF">E2C01_059876</name>
</gene>
<keyword evidence="3" id="KW-1185">Reference proteome</keyword>
<keyword evidence="1" id="KW-0812">Transmembrane</keyword>
<sequence length="95" mass="10529">MTLTSAMRGHPKVQSDLFQAPLRHSMSSAIILTSFVSQPRISLLLITNSFIFHFLFLFVPPPPPSPSPPPPPPLALPFKSYTLRSVTFEVKVNVT</sequence>
<evidence type="ECO:0000313" key="3">
    <source>
        <dbReference type="Proteomes" id="UP000324222"/>
    </source>
</evidence>
<evidence type="ECO:0000313" key="2">
    <source>
        <dbReference type="EMBL" id="MPC65740.1"/>
    </source>
</evidence>
<feature type="transmembrane region" description="Helical" evidence="1">
    <location>
        <begin position="41"/>
        <end position="59"/>
    </location>
</feature>
<organism evidence="2 3">
    <name type="scientific">Portunus trituberculatus</name>
    <name type="common">Swimming crab</name>
    <name type="synonym">Neptunus trituberculatus</name>
    <dbReference type="NCBI Taxonomy" id="210409"/>
    <lineage>
        <taxon>Eukaryota</taxon>
        <taxon>Metazoa</taxon>
        <taxon>Ecdysozoa</taxon>
        <taxon>Arthropoda</taxon>
        <taxon>Crustacea</taxon>
        <taxon>Multicrustacea</taxon>
        <taxon>Malacostraca</taxon>
        <taxon>Eumalacostraca</taxon>
        <taxon>Eucarida</taxon>
        <taxon>Decapoda</taxon>
        <taxon>Pleocyemata</taxon>
        <taxon>Brachyura</taxon>
        <taxon>Eubrachyura</taxon>
        <taxon>Portunoidea</taxon>
        <taxon>Portunidae</taxon>
        <taxon>Portuninae</taxon>
        <taxon>Portunus</taxon>
    </lineage>
</organism>
<name>A0A5B7H0Q5_PORTR</name>
<reference evidence="2 3" key="1">
    <citation type="submission" date="2019-05" db="EMBL/GenBank/DDBJ databases">
        <title>Another draft genome of Portunus trituberculatus and its Hox gene families provides insights of decapod evolution.</title>
        <authorList>
            <person name="Jeong J.-H."/>
            <person name="Song I."/>
            <person name="Kim S."/>
            <person name="Choi T."/>
            <person name="Kim D."/>
            <person name="Ryu S."/>
            <person name="Kim W."/>
        </authorList>
    </citation>
    <scope>NUCLEOTIDE SEQUENCE [LARGE SCALE GENOMIC DNA]</scope>
    <source>
        <tissue evidence="2">Muscle</tissue>
    </source>
</reference>
<keyword evidence="1" id="KW-1133">Transmembrane helix</keyword>
<comment type="caution">
    <text evidence="2">The sequence shown here is derived from an EMBL/GenBank/DDBJ whole genome shotgun (WGS) entry which is preliminary data.</text>
</comment>
<protein>
    <submittedName>
        <fullName evidence="2">Uncharacterized protein</fullName>
    </submittedName>
</protein>
<accession>A0A5B7H0Q5</accession>
<evidence type="ECO:0000256" key="1">
    <source>
        <dbReference type="SAM" id="Phobius"/>
    </source>
</evidence>
<keyword evidence="1" id="KW-0472">Membrane</keyword>
<dbReference type="EMBL" id="VSRR010023757">
    <property type="protein sequence ID" value="MPC65740.1"/>
    <property type="molecule type" value="Genomic_DNA"/>
</dbReference>
<dbReference type="AlphaFoldDB" id="A0A5B7H0Q5"/>
<dbReference type="Proteomes" id="UP000324222">
    <property type="component" value="Unassembled WGS sequence"/>
</dbReference>
<proteinExistence type="predicted"/>